<dbReference type="AlphaFoldDB" id="A0AAE3MG53"/>
<dbReference type="GO" id="GO:0005737">
    <property type="term" value="C:cytoplasm"/>
    <property type="evidence" value="ECO:0007669"/>
    <property type="project" value="UniProtKB-SubCell"/>
</dbReference>
<dbReference type="GO" id="GO:0042182">
    <property type="term" value="P:ketone catabolic process"/>
    <property type="evidence" value="ECO:0007669"/>
    <property type="project" value="UniProtKB-ARBA"/>
</dbReference>
<comment type="caution">
    <text evidence="4">The sequence shown here is derived from an EMBL/GenBank/DDBJ whole genome shotgun (WGS) entry which is preliminary data.</text>
</comment>
<dbReference type="GO" id="GO:0016832">
    <property type="term" value="F:aldehyde-lyase activity"/>
    <property type="evidence" value="ECO:0007669"/>
    <property type="project" value="InterPro"/>
</dbReference>
<dbReference type="PANTHER" id="PTHR10683">
    <property type="entry name" value="TRANSALDOLASE"/>
    <property type="match status" value="1"/>
</dbReference>
<dbReference type="GO" id="GO:0005975">
    <property type="term" value="P:carbohydrate metabolic process"/>
    <property type="evidence" value="ECO:0007669"/>
    <property type="project" value="InterPro"/>
</dbReference>
<dbReference type="Pfam" id="PF00923">
    <property type="entry name" value="TAL_FSA"/>
    <property type="match status" value="1"/>
</dbReference>
<protein>
    <submittedName>
        <fullName evidence="4">Fructose-6-phosphate aldolase</fullName>
    </submittedName>
</protein>
<evidence type="ECO:0000256" key="1">
    <source>
        <dbReference type="ARBA" id="ARBA00004496"/>
    </source>
</evidence>
<name>A0AAE3MG53_9BACT</name>
<evidence type="ECO:0000256" key="2">
    <source>
        <dbReference type="ARBA" id="ARBA00022490"/>
    </source>
</evidence>
<keyword evidence="3" id="KW-0704">Schiff base</keyword>
<dbReference type="SUPFAM" id="SSF51569">
    <property type="entry name" value="Aldolase"/>
    <property type="match status" value="1"/>
</dbReference>
<comment type="subcellular location">
    <subcellularLocation>
        <location evidence="1">Cytoplasm</location>
    </subcellularLocation>
</comment>
<dbReference type="CDD" id="cd00956">
    <property type="entry name" value="Transaldolase_FSA"/>
    <property type="match status" value="1"/>
</dbReference>
<dbReference type="EMBL" id="JAPDPI010000031">
    <property type="protein sequence ID" value="MCW3806851.1"/>
    <property type="molecule type" value="Genomic_DNA"/>
</dbReference>
<dbReference type="InterPro" id="IPR001585">
    <property type="entry name" value="TAL/FSA"/>
</dbReference>
<dbReference type="Proteomes" id="UP001207408">
    <property type="component" value="Unassembled WGS sequence"/>
</dbReference>
<sequence length="221" mass="24713">MIYLADTANIEELKKLFYYFPIEGVTTNPTIIAAENRPMSKILPELIEITGNRMLHVQMISSKAEDMVREAIAYKKMYGLGDNYFAKIPVTAEGYKAMPILKDKGINVTATAIFTQQQALVAARAGADWVAPYVNRLDNISSHGIEVVGNIVENIQQYGLNTGVLAASFKTVDQVHRVSMMGSHAATVSFEILERLRSHPMTDMSVEWFERDAEGLYDIEF</sequence>
<dbReference type="PROSITE" id="PS01054">
    <property type="entry name" value="TRANSALDOLASE_1"/>
    <property type="match status" value="1"/>
</dbReference>
<dbReference type="Gene3D" id="3.20.20.70">
    <property type="entry name" value="Aldolase class I"/>
    <property type="match status" value="1"/>
</dbReference>
<dbReference type="InterPro" id="IPR018225">
    <property type="entry name" value="Transaldolase_AS"/>
</dbReference>
<proteinExistence type="predicted"/>
<accession>A0AAE3MG53</accession>
<keyword evidence="2" id="KW-0963">Cytoplasm</keyword>
<dbReference type="PANTHER" id="PTHR10683:SF36">
    <property type="entry name" value="TRANSALDOLASE"/>
    <property type="match status" value="1"/>
</dbReference>
<keyword evidence="5" id="KW-1185">Reference proteome</keyword>
<dbReference type="RefSeq" id="WP_301200693.1">
    <property type="nucleotide sequence ID" value="NZ_JAPDPI010000031.1"/>
</dbReference>
<dbReference type="InterPro" id="IPR033919">
    <property type="entry name" value="TSA/FSA_arc/bac"/>
</dbReference>
<evidence type="ECO:0000313" key="5">
    <source>
        <dbReference type="Proteomes" id="UP001207408"/>
    </source>
</evidence>
<evidence type="ECO:0000313" key="4">
    <source>
        <dbReference type="EMBL" id="MCW3806851.1"/>
    </source>
</evidence>
<dbReference type="InterPro" id="IPR013785">
    <property type="entry name" value="Aldolase_TIM"/>
</dbReference>
<gene>
    <name evidence="4" type="ORF">OM074_14535</name>
</gene>
<organism evidence="4 5">
    <name type="scientific">Plebeiibacterium marinum</name>
    <dbReference type="NCBI Taxonomy" id="2992111"/>
    <lineage>
        <taxon>Bacteria</taxon>
        <taxon>Pseudomonadati</taxon>
        <taxon>Bacteroidota</taxon>
        <taxon>Bacteroidia</taxon>
        <taxon>Marinilabiliales</taxon>
        <taxon>Marinilabiliaceae</taxon>
        <taxon>Plebeiibacterium</taxon>
    </lineage>
</organism>
<evidence type="ECO:0000256" key="3">
    <source>
        <dbReference type="ARBA" id="ARBA00023270"/>
    </source>
</evidence>
<dbReference type="FunFam" id="3.20.20.70:FF:000018">
    <property type="entry name" value="Probable transaldolase"/>
    <property type="match status" value="1"/>
</dbReference>
<reference evidence="4" key="1">
    <citation type="submission" date="2022-10" db="EMBL/GenBank/DDBJ databases">
        <authorList>
            <person name="Yu W.X."/>
        </authorList>
    </citation>
    <scope>NUCLEOTIDE SEQUENCE</scope>
    <source>
        <strain evidence="4">D04</strain>
    </source>
</reference>